<reference evidence="1 2" key="1">
    <citation type="submission" date="2015-10" db="EMBL/GenBank/DDBJ databases">
        <title>Draft genome of Bosea thiooxidans.</title>
        <authorList>
            <person name="Wang X."/>
        </authorList>
    </citation>
    <scope>NUCLEOTIDE SEQUENCE [LARGE SCALE GENOMIC DNA]</scope>
    <source>
        <strain evidence="1 2">CGMCC 9174</strain>
    </source>
</reference>
<dbReference type="Proteomes" id="UP000051562">
    <property type="component" value="Unassembled WGS sequence"/>
</dbReference>
<keyword evidence="2" id="KW-1185">Reference proteome</keyword>
<accession>A0A0Q3I664</accession>
<gene>
    <name evidence="1" type="ORF">ARD30_13565</name>
</gene>
<dbReference type="RefSeq" id="WP_055728299.1">
    <property type="nucleotide sequence ID" value="NZ_LMAR01000036.1"/>
</dbReference>
<dbReference type="AlphaFoldDB" id="A0A0Q3I664"/>
<name>A0A0Q3I664_9HYPH</name>
<protein>
    <submittedName>
        <fullName evidence="1">Uncharacterized protein</fullName>
    </submittedName>
</protein>
<organism evidence="1 2">
    <name type="scientific">Bosea thiooxidans</name>
    <dbReference type="NCBI Taxonomy" id="53254"/>
    <lineage>
        <taxon>Bacteria</taxon>
        <taxon>Pseudomonadati</taxon>
        <taxon>Pseudomonadota</taxon>
        <taxon>Alphaproteobacteria</taxon>
        <taxon>Hyphomicrobiales</taxon>
        <taxon>Boseaceae</taxon>
        <taxon>Bosea</taxon>
    </lineage>
</organism>
<proteinExistence type="predicted"/>
<sequence>MIVKPPSPAAGFVRRHDGGWFDRVLPYLPGFLETQLGERNAYVARVADETGQAANTARRALGALAYLKEQGVDLEAMRARPAIMSIEAISRVERHNTGLAADLLRKLLAGEGTVATYRAEAERIMADIERARPLPRERLLLSDVVVANLPLRRDFLSIQWFDNRPLMPTIMVDLGVFRLVVFVVAAHSPVTKLANASLLIEGTVLRSLVSCSKTVVCSEIALDELSKTAKSMRPDLAAQLDIRLVSIANDLSTEGERALLRQRILDRPQDR</sequence>
<evidence type="ECO:0000313" key="1">
    <source>
        <dbReference type="EMBL" id="KQK30448.1"/>
    </source>
</evidence>
<comment type="caution">
    <text evidence="1">The sequence shown here is derived from an EMBL/GenBank/DDBJ whole genome shotgun (WGS) entry which is preliminary data.</text>
</comment>
<evidence type="ECO:0000313" key="2">
    <source>
        <dbReference type="Proteomes" id="UP000051562"/>
    </source>
</evidence>
<dbReference type="EMBL" id="LMAR01000036">
    <property type="protein sequence ID" value="KQK30448.1"/>
    <property type="molecule type" value="Genomic_DNA"/>
</dbReference>